<evidence type="ECO:0000313" key="2">
    <source>
        <dbReference type="Proteomes" id="UP001375370"/>
    </source>
</evidence>
<evidence type="ECO:0000313" key="1">
    <source>
        <dbReference type="EMBL" id="WWX25541.1"/>
    </source>
</evidence>
<gene>
    <name evidence="1" type="ORF">V8247_00805</name>
</gene>
<dbReference type="EMBL" id="CP146612">
    <property type="protein sequence ID" value="WWX25541.1"/>
    <property type="molecule type" value="Genomic_DNA"/>
</dbReference>
<name>A0ABZ2J3Q9_9CHLR</name>
<sequence length="118" mass="13134">MKVEISHGFLNIKLNPLEKFFALHGDLKIPVNRVIHAAPEKAGWQVAAVRAPGTHIPFLLKAGTYHTALGREFWFVTAGRPHLVIEMNNWEFNRLVFSPGEAEALATIINQTATYGSD</sequence>
<keyword evidence="2" id="KW-1185">Reference proteome</keyword>
<dbReference type="Proteomes" id="UP001375370">
    <property type="component" value="Chromosome"/>
</dbReference>
<dbReference type="RefSeq" id="WP_338737796.1">
    <property type="nucleotide sequence ID" value="NZ_CP146612.1"/>
</dbReference>
<accession>A0ABZ2J3Q9</accession>
<protein>
    <submittedName>
        <fullName evidence="1">Uncharacterized protein</fullName>
    </submittedName>
</protein>
<organism evidence="1 2">
    <name type="scientific">Candidatus Dehalogenimonas loeffleri</name>
    <dbReference type="NCBI Taxonomy" id="3127115"/>
    <lineage>
        <taxon>Bacteria</taxon>
        <taxon>Bacillati</taxon>
        <taxon>Chloroflexota</taxon>
        <taxon>Dehalococcoidia</taxon>
        <taxon>Dehalococcoidales</taxon>
        <taxon>Dehalococcoidaceae</taxon>
        <taxon>Dehalogenimonas</taxon>
    </lineage>
</organism>
<reference evidence="1 2" key="1">
    <citation type="submission" date="2024-03" db="EMBL/GenBank/DDBJ databases">
        <title>A Dehalogenimonas Isolated from Estuarine Sediments Dihaloeliminates Chlorinated Alkanes.</title>
        <authorList>
            <person name="Yang Y."/>
            <person name="Wang H."/>
        </authorList>
    </citation>
    <scope>NUCLEOTIDE SEQUENCE [LARGE SCALE GENOMIC DNA]</scope>
    <source>
        <strain evidence="1 2">W</strain>
    </source>
</reference>
<proteinExistence type="predicted"/>